<evidence type="ECO:0000313" key="2">
    <source>
        <dbReference type="EMBL" id="KAJ1085392.1"/>
    </source>
</evidence>
<accession>A0AAV7L1J3</accession>
<dbReference type="Proteomes" id="UP001066276">
    <property type="component" value="Chromosome 12"/>
</dbReference>
<feature type="region of interest" description="Disordered" evidence="1">
    <location>
        <begin position="116"/>
        <end position="141"/>
    </location>
</feature>
<name>A0AAV7L1J3_PLEWA</name>
<feature type="compositionally biased region" description="Basic and acidic residues" evidence="1">
    <location>
        <begin position="122"/>
        <end position="141"/>
    </location>
</feature>
<organism evidence="2 3">
    <name type="scientific">Pleurodeles waltl</name>
    <name type="common">Iberian ribbed newt</name>
    <dbReference type="NCBI Taxonomy" id="8319"/>
    <lineage>
        <taxon>Eukaryota</taxon>
        <taxon>Metazoa</taxon>
        <taxon>Chordata</taxon>
        <taxon>Craniata</taxon>
        <taxon>Vertebrata</taxon>
        <taxon>Euteleostomi</taxon>
        <taxon>Amphibia</taxon>
        <taxon>Batrachia</taxon>
        <taxon>Caudata</taxon>
        <taxon>Salamandroidea</taxon>
        <taxon>Salamandridae</taxon>
        <taxon>Pleurodelinae</taxon>
        <taxon>Pleurodeles</taxon>
    </lineage>
</organism>
<dbReference type="AlphaFoldDB" id="A0AAV7L1J3"/>
<protein>
    <submittedName>
        <fullName evidence="2">Uncharacterized protein</fullName>
    </submittedName>
</protein>
<gene>
    <name evidence="2" type="ORF">NDU88_005524</name>
</gene>
<keyword evidence="3" id="KW-1185">Reference proteome</keyword>
<evidence type="ECO:0000256" key="1">
    <source>
        <dbReference type="SAM" id="MobiDB-lite"/>
    </source>
</evidence>
<comment type="caution">
    <text evidence="2">The sequence shown here is derived from an EMBL/GenBank/DDBJ whole genome shotgun (WGS) entry which is preliminary data.</text>
</comment>
<sequence length="168" mass="18448">MRWASLHGHGVLPSTCSYAKERPSGWPRGAGLAGATMSLELRTKQRPSALTVFSSLSRPPEQLYIRGSGTRGGGSGAEPHQCLEELIGKMVNGIARSTYFRRVLLILGPVSSSEETLLPRTPKIDGDPHYSKPEDPGAGHKYQEVARSQLDKLQEWSLHKDQRCLECP</sequence>
<evidence type="ECO:0000313" key="3">
    <source>
        <dbReference type="Proteomes" id="UP001066276"/>
    </source>
</evidence>
<dbReference type="EMBL" id="JANPWB010000016">
    <property type="protein sequence ID" value="KAJ1085392.1"/>
    <property type="molecule type" value="Genomic_DNA"/>
</dbReference>
<reference evidence="2" key="1">
    <citation type="journal article" date="2022" name="bioRxiv">
        <title>Sequencing and chromosome-scale assembly of the giantPleurodeles waltlgenome.</title>
        <authorList>
            <person name="Brown T."/>
            <person name="Elewa A."/>
            <person name="Iarovenko S."/>
            <person name="Subramanian E."/>
            <person name="Araus A.J."/>
            <person name="Petzold A."/>
            <person name="Susuki M."/>
            <person name="Suzuki K.-i.T."/>
            <person name="Hayashi T."/>
            <person name="Toyoda A."/>
            <person name="Oliveira C."/>
            <person name="Osipova E."/>
            <person name="Leigh N.D."/>
            <person name="Simon A."/>
            <person name="Yun M.H."/>
        </authorList>
    </citation>
    <scope>NUCLEOTIDE SEQUENCE</scope>
    <source>
        <strain evidence="2">20211129_DDA</strain>
        <tissue evidence="2">Liver</tissue>
    </source>
</reference>
<proteinExistence type="predicted"/>